<protein>
    <submittedName>
        <fullName evidence="6">Uncharacterized protein</fullName>
    </submittedName>
</protein>
<dbReference type="SUPFAM" id="SSF90123">
    <property type="entry name" value="ABC transporter transmembrane region"/>
    <property type="match status" value="1"/>
</dbReference>
<dbReference type="Proteomes" id="UP000178534">
    <property type="component" value="Unassembled WGS sequence"/>
</dbReference>
<gene>
    <name evidence="6" type="ORF">A2942_01700</name>
</gene>
<evidence type="ECO:0000256" key="4">
    <source>
        <dbReference type="ARBA" id="ARBA00023136"/>
    </source>
</evidence>
<comment type="caution">
    <text evidence="6">The sequence shown here is derived from an EMBL/GenBank/DDBJ whole genome shotgun (WGS) entry which is preliminary data.</text>
</comment>
<evidence type="ECO:0000313" key="6">
    <source>
        <dbReference type="EMBL" id="OGZ12884.1"/>
    </source>
</evidence>
<keyword evidence="2 5" id="KW-0812">Transmembrane</keyword>
<feature type="transmembrane region" description="Helical" evidence="5">
    <location>
        <begin position="90"/>
        <end position="111"/>
    </location>
</feature>
<keyword evidence="4 5" id="KW-0472">Membrane</keyword>
<sequence>MIQNNFMQETIKGRSEDELVLISGEMIGAGPSGRALQAQAELTNRLIKTLRSLERTSTRQANYMSSLTYMLFVLAFLQSFFAIWTLPYSISIRSIVFAAFVMFMTIVFKMVDREFFSQKEKNKDSHD</sequence>
<dbReference type="GO" id="GO:0005886">
    <property type="term" value="C:plasma membrane"/>
    <property type="evidence" value="ECO:0007669"/>
    <property type="project" value="UniProtKB-SubCell"/>
</dbReference>
<dbReference type="GO" id="GO:0005524">
    <property type="term" value="F:ATP binding"/>
    <property type="evidence" value="ECO:0007669"/>
    <property type="project" value="InterPro"/>
</dbReference>
<comment type="subcellular location">
    <subcellularLocation>
        <location evidence="1">Cell membrane</location>
        <topology evidence="1">Multi-pass membrane protein</topology>
    </subcellularLocation>
</comment>
<name>A0A1G2DGT1_9BACT</name>
<evidence type="ECO:0000256" key="3">
    <source>
        <dbReference type="ARBA" id="ARBA00022989"/>
    </source>
</evidence>
<dbReference type="AlphaFoldDB" id="A0A1G2DGT1"/>
<dbReference type="STRING" id="1798665.A2942_01700"/>
<evidence type="ECO:0000256" key="1">
    <source>
        <dbReference type="ARBA" id="ARBA00004651"/>
    </source>
</evidence>
<keyword evidence="3 5" id="KW-1133">Transmembrane helix</keyword>
<evidence type="ECO:0000256" key="5">
    <source>
        <dbReference type="SAM" id="Phobius"/>
    </source>
</evidence>
<evidence type="ECO:0000313" key="7">
    <source>
        <dbReference type="Proteomes" id="UP000178534"/>
    </source>
</evidence>
<dbReference type="InterPro" id="IPR036640">
    <property type="entry name" value="ABC1_TM_sf"/>
</dbReference>
<evidence type="ECO:0000256" key="2">
    <source>
        <dbReference type="ARBA" id="ARBA00022692"/>
    </source>
</evidence>
<feature type="transmembrane region" description="Helical" evidence="5">
    <location>
        <begin position="61"/>
        <end position="84"/>
    </location>
</feature>
<proteinExistence type="predicted"/>
<reference evidence="6 7" key="1">
    <citation type="journal article" date="2016" name="Nat. Commun.">
        <title>Thousands of microbial genomes shed light on interconnected biogeochemical processes in an aquifer system.</title>
        <authorList>
            <person name="Anantharaman K."/>
            <person name="Brown C.T."/>
            <person name="Hug L.A."/>
            <person name="Sharon I."/>
            <person name="Castelle C.J."/>
            <person name="Probst A.J."/>
            <person name="Thomas B.C."/>
            <person name="Singh A."/>
            <person name="Wilkins M.J."/>
            <person name="Karaoz U."/>
            <person name="Brodie E.L."/>
            <person name="Williams K.H."/>
            <person name="Hubbard S.S."/>
            <person name="Banfield J.F."/>
        </authorList>
    </citation>
    <scope>NUCLEOTIDE SEQUENCE [LARGE SCALE GENOMIC DNA]</scope>
</reference>
<dbReference type="EMBL" id="MHLP01000016">
    <property type="protein sequence ID" value="OGZ12884.1"/>
    <property type="molecule type" value="Genomic_DNA"/>
</dbReference>
<organism evidence="6 7">
    <name type="scientific">Candidatus Lloydbacteria bacterium RIFCSPLOWO2_01_FULL_50_20</name>
    <dbReference type="NCBI Taxonomy" id="1798665"/>
    <lineage>
        <taxon>Bacteria</taxon>
        <taxon>Candidatus Lloydiibacteriota</taxon>
    </lineage>
</organism>
<accession>A0A1G2DGT1</accession>